<keyword evidence="1" id="KW-0812">Transmembrane</keyword>
<proteinExistence type="predicted"/>
<feature type="transmembrane region" description="Helical" evidence="1">
    <location>
        <begin position="173"/>
        <end position="192"/>
    </location>
</feature>
<sequence length="350" mass="41242">MSPELNIPFQEFGPLLSISKSAIIQFLALKLTKGIVTNWVPFFINAVHINNLFETLDDIFFIEELFDFELLPPRHHAFEHGESFLHLEVPRPKEFQEDSVALLVCKEADAPDGDLLRRRWGGGGGRLRILARRRSRGGDFVNDDGLLDFLSSFQFFLDLLLHRLLRRRRRRRFFTSFDLFFGFRLFFLFLFGLRAFLFFLRLFVLLFFRFRLGLLLLLLRGGGRRRRGSGGEFVLVERVLNQNLELVQGFLLRIDQVFDFVALSGYRTFGSIVFRLLPIRRRLLRRGRYFLNFLRLRLGRRLLVHNGVRRLLNHRNVRNHHHHVLGRTRRLGSRRLLAQDMVAGKNKAAN</sequence>
<keyword evidence="3" id="KW-1185">Reference proteome</keyword>
<name>A0A5A7PYL2_STRAF</name>
<keyword evidence="1" id="KW-1133">Transmembrane helix</keyword>
<comment type="caution">
    <text evidence="2">The sequence shown here is derived from an EMBL/GenBank/DDBJ whole genome shotgun (WGS) entry which is preliminary data.</text>
</comment>
<protein>
    <submittedName>
        <fullName evidence="2">UvrABC system protein C</fullName>
    </submittedName>
</protein>
<organism evidence="2 3">
    <name type="scientific">Striga asiatica</name>
    <name type="common">Asiatic witchweed</name>
    <name type="synonym">Buchnera asiatica</name>
    <dbReference type="NCBI Taxonomy" id="4170"/>
    <lineage>
        <taxon>Eukaryota</taxon>
        <taxon>Viridiplantae</taxon>
        <taxon>Streptophyta</taxon>
        <taxon>Embryophyta</taxon>
        <taxon>Tracheophyta</taxon>
        <taxon>Spermatophyta</taxon>
        <taxon>Magnoliopsida</taxon>
        <taxon>eudicotyledons</taxon>
        <taxon>Gunneridae</taxon>
        <taxon>Pentapetalae</taxon>
        <taxon>asterids</taxon>
        <taxon>lamiids</taxon>
        <taxon>Lamiales</taxon>
        <taxon>Orobanchaceae</taxon>
        <taxon>Buchnereae</taxon>
        <taxon>Striga</taxon>
    </lineage>
</organism>
<dbReference type="EMBL" id="BKCP01005405">
    <property type="protein sequence ID" value="GER37844.1"/>
    <property type="molecule type" value="Genomic_DNA"/>
</dbReference>
<gene>
    <name evidence="2" type="ORF">STAS_14286</name>
</gene>
<feature type="transmembrane region" description="Helical" evidence="1">
    <location>
        <begin position="198"/>
        <end position="219"/>
    </location>
</feature>
<evidence type="ECO:0000313" key="3">
    <source>
        <dbReference type="Proteomes" id="UP000325081"/>
    </source>
</evidence>
<evidence type="ECO:0000256" key="1">
    <source>
        <dbReference type="SAM" id="Phobius"/>
    </source>
</evidence>
<dbReference type="Proteomes" id="UP000325081">
    <property type="component" value="Unassembled WGS sequence"/>
</dbReference>
<keyword evidence="1" id="KW-0472">Membrane</keyword>
<evidence type="ECO:0000313" key="2">
    <source>
        <dbReference type="EMBL" id="GER37844.1"/>
    </source>
</evidence>
<reference evidence="3" key="1">
    <citation type="journal article" date="2019" name="Curr. Biol.">
        <title>Genome Sequence of Striga asiatica Provides Insight into the Evolution of Plant Parasitism.</title>
        <authorList>
            <person name="Yoshida S."/>
            <person name="Kim S."/>
            <person name="Wafula E.K."/>
            <person name="Tanskanen J."/>
            <person name="Kim Y.M."/>
            <person name="Honaas L."/>
            <person name="Yang Z."/>
            <person name="Spallek T."/>
            <person name="Conn C.E."/>
            <person name="Ichihashi Y."/>
            <person name="Cheong K."/>
            <person name="Cui S."/>
            <person name="Der J.P."/>
            <person name="Gundlach H."/>
            <person name="Jiao Y."/>
            <person name="Hori C."/>
            <person name="Ishida J.K."/>
            <person name="Kasahara H."/>
            <person name="Kiba T."/>
            <person name="Kim M.S."/>
            <person name="Koo N."/>
            <person name="Laohavisit A."/>
            <person name="Lee Y.H."/>
            <person name="Lumba S."/>
            <person name="McCourt P."/>
            <person name="Mortimer J.C."/>
            <person name="Mutuku J.M."/>
            <person name="Nomura T."/>
            <person name="Sasaki-Sekimoto Y."/>
            <person name="Seto Y."/>
            <person name="Wang Y."/>
            <person name="Wakatake T."/>
            <person name="Sakakibara H."/>
            <person name="Demura T."/>
            <person name="Yamaguchi S."/>
            <person name="Yoneyama K."/>
            <person name="Manabe R.I."/>
            <person name="Nelson D.C."/>
            <person name="Schulman A.H."/>
            <person name="Timko M.P."/>
            <person name="dePamphilis C.W."/>
            <person name="Choi D."/>
            <person name="Shirasu K."/>
        </authorList>
    </citation>
    <scope>NUCLEOTIDE SEQUENCE [LARGE SCALE GENOMIC DNA]</scope>
    <source>
        <strain evidence="3">cv. UVA1</strain>
    </source>
</reference>
<dbReference type="AlphaFoldDB" id="A0A5A7PYL2"/>
<accession>A0A5A7PYL2</accession>